<gene>
    <name evidence="1" type="ORF">HPB47_022187</name>
</gene>
<keyword evidence="2" id="KW-1185">Reference proteome</keyword>
<dbReference type="Proteomes" id="UP000805193">
    <property type="component" value="Unassembled WGS sequence"/>
</dbReference>
<reference evidence="1 2" key="1">
    <citation type="journal article" date="2020" name="Cell">
        <title>Large-Scale Comparative Analyses of Tick Genomes Elucidate Their Genetic Diversity and Vector Capacities.</title>
        <authorList>
            <consortium name="Tick Genome and Microbiome Consortium (TIGMIC)"/>
            <person name="Jia N."/>
            <person name="Wang J."/>
            <person name="Shi W."/>
            <person name="Du L."/>
            <person name="Sun Y."/>
            <person name="Zhan W."/>
            <person name="Jiang J.F."/>
            <person name="Wang Q."/>
            <person name="Zhang B."/>
            <person name="Ji P."/>
            <person name="Bell-Sakyi L."/>
            <person name="Cui X.M."/>
            <person name="Yuan T.T."/>
            <person name="Jiang B.G."/>
            <person name="Yang W.F."/>
            <person name="Lam T.T."/>
            <person name="Chang Q.C."/>
            <person name="Ding S.J."/>
            <person name="Wang X.J."/>
            <person name="Zhu J.G."/>
            <person name="Ruan X.D."/>
            <person name="Zhao L."/>
            <person name="Wei J.T."/>
            <person name="Ye R.Z."/>
            <person name="Que T.C."/>
            <person name="Du C.H."/>
            <person name="Zhou Y.H."/>
            <person name="Cheng J.X."/>
            <person name="Dai P.F."/>
            <person name="Guo W.B."/>
            <person name="Han X.H."/>
            <person name="Huang E.J."/>
            <person name="Li L.F."/>
            <person name="Wei W."/>
            <person name="Gao Y.C."/>
            <person name="Liu J.Z."/>
            <person name="Shao H.Z."/>
            <person name="Wang X."/>
            <person name="Wang C.C."/>
            <person name="Yang T.C."/>
            <person name="Huo Q.B."/>
            <person name="Li W."/>
            <person name="Chen H.Y."/>
            <person name="Chen S.E."/>
            <person name="Zhou L.G."/>
            <person name="Ni X.B."/>
            <person name="Tian J.H."/>
            <person name="Sheng Y."/>
            <person name="Liu T."/>
            <person name="Pan Y.S."/>
            <person name="Xia L.Y."/>
            <person name="Li J."/>
            <person name="Zhao F."/>
            <person name="Cao W.C."/>
        </authorList>
    </citation>
    <scope>NUCLEOTIDE SEQUENCE [LARGE SCALE GENOMIC DNA]</scope>
    <source>
        <strain evidence="1">Iper-2018</strain>
    </source>
</reference>
<evidence type="ECO:0000313" key="1">
    <source>
        <dbReference type="EMBL" id="KAG0431003.1"/>
    </source>
</evidence>
<feature type="non-terminal residue" evidence="1">
    <location>
        <position position="1"/>
    </location>
</feature>
<sequence>VGSHYHFTETNKYLVFDRKKAYGMRLNIPAGTSVRFEPGDERSVPLVEIAGFRIVRGGNNLCDGNVDIKNLPEVMKRVYANGFGHIKQKTVDKGKPHQMSRANYICHFGPTVGDKVKLADTCLVVEVEKDYTSYGDEVKFGGGKVIRDGMGQASYRRSDEVLDVVITNALIIDAVLGIVKADVGIKGNTIVGIGKSGNPDVMAGVDPCLVIGCGTEVVAGEGLILTAGAIDAHVHYICPQIVEQAIAGGITTLIGGGSGPAAGTRATTCTPGPDCIENMMQSTDNMPVNFGFTGKGNTSYTQGLAPELVSQVEAGVMGLKLHEDWASTPAAIDACLKVADHYDIQALIHTDTLNESGCLEQTVEAFAGRCIHAYHAEGAGGGHAPDIIAVCGEPNVIPSSTNPTRPYTKNTVDEALDMLIICHHLDRNIKEDLSFAESRIRAETIAAEDVLHDIGAICIYSSDSLAMGRIGEVVSRTWQTADKMRLLRGKLDEDSSKNDNFRVKRYIAKYTINPALAHGIASYVGSIE</sequence>
<comment type="caution">
    <text evidence="1">The sequence shown here is derived from an EMBL/GenBank/DDBJ whole genome shotgun (WGS) entry which is preliminary data.</text>
</comment>
<evidence type="ECO:0000313" key="2">
    <source>
        <dbReference type="Proteomes" id="UP000805193"/>
    </source>
</evidence>
<organism evidence="1 2">
    <name type="scientific">Ixodes persulcatus</name>
    <name type="common">Taiga tick</name>
    <dbReference type="NCBI Taxonomy" id="34615"/>
    <lineage>
        <taxon>Eukaryota</taxon>
        <taxon>Metazoa</taxon>
        <taxon>Ecdysozoa</taxon>
        <taxon>Arthropoda</taxon>
        <taxon>Chelicerata</taxon>
        <taxon>Arachnida</taxon>
        <taxon>Acari</taxon>
        <taxon>Parasitiformes</taxon>
        <taxon>Ixodida</taxon>
        <taxon>Ixodoidea</taxon>
        <taxon>Ixodidae</taxon>
        <taxon>Ixodinae</taxon>
        <taxon>Ixodes</taxon>
    </lineage>
</organism>
<accession>A0AC60QCP6</accession>
<name>A0AC60QCP6_IXOPE</name>
<feature type="non-terminal residue" evidence="1">
    <location>
        <position position="528"/>
    </location>
</feature>
<protein>
    <submittedName>
        <fullName evidence="1">Uncharacterized protein</fullName>
    </submittedName>
</protein>
<proteinExistence type="predicted"/>
<dbReference type="EMBL" id="JABSTQ010009268">
    <property type="protein sequence ID" value="KAG0431003.1"/>
    <property type="molecule type" value="Genomic_DNA"/>
</dbReference>